<sequence length="235" mass="25506">MKTQTFIGAISGLLVAGLGVARGDVANFVGGGLLISNTIAITGKKDPENVQPSPAPTVNPQPVTRVYIDGANTLGSINLLKFDIDFNAFADHIANGEDNVIFNYYYAVLESPNRKQNGFIKYLENNGYNVVQSLKKQLPEGNHKNKGDDVQIATDIAIDANENDHIVLVSGDGDFTYSLEKVKAKGCHVTVISTSECLSKQLKSVADKFIDLAEIKPDIQRYTKPRQSSPQPQLV</sequence>
<reference evidence="2 3" key="1">
    <citation type="submission" date="2020-10" db="EMBL/GenBank/DDBJ databases">
        <authorList>
            <person name="Castelo-Branco R."/>
            <person name="Eusebio N."/>
            <person name="Adriana R."/>
            <person name="Vieira A."/>
            <person name="Brugerolle De Fraissinette N."/>
            <person name="Rezende De Castro R."/>
            <person name="Schneider M.P."/>
            <person name="Vasconcelos V."/>
            <person name="Leao P.N."/>
        </authorList>
    </citation>
    <scope>NUCLEOTIDE SEQUENCE [LARGE SCALE GENOMIC DNA]</scope>
    <source>
        <strain evidence="2 3">LEGE 03274</strain>
    </source>
</reference>
<dbReference type="Gene3D" id="3.40.50.1010">
    <property type="entry name" value="5'-nuclease"/>
    <property type="match status" value="1"/>
</dbReference>
<dbReference type="EMBL" id="JADEWC010000004">
    <property type="protein sequence ID" value="MBE9221587.1"/>
    <property type="molecule type" value="Genomic_DNA"/>
</dbReference>
<gene>
    <name evidence="2" type="ORF">IQ215_02650</name>
</gene>
<dbReference type="Proteomes" id="UP000654604">
    <property type="component" value="Unassembled WGS sequence"/>
</dbReference>
<dbReference type="CDD" id="cd10911">
    <property type="entry name" value="PIN_LabA"/>
    <property type="match status" value="1"/>
</dbReference>
<feature type="domain" description="NYN" evidence="1">
    <location>
        <begin position="65"/>
        <end position="212"/>
    </location>
</feature>
<dbReference type="RefSeq" id="WP_193799779.1">
    <property type="nucleotide sequence ID" value="NZ_JADEWC010000004.1"/>
</dbReference>
<name>A0ABR9V153_9CHRO</name>
<accession>A0ABR9V153</accession>
<protein>
    <submittedName>
        <fullName evidence="2">NYN domain-containing protein</fullName>
    </submittedName>
</protein>
<evidence type="ECO:0000259" key="1">
    <source>
        <dbReference type="Pfam" id="PF01936"/>
    </source>
</evidence>
<dbReference type="InterPro" id="IPR021139">
    <property type="entry name" value="NYN"/>
</dbReference>
<dbReference type="Pfam" id="PF01936">
    <property type="entry name" value="NYN"/>
    <property type="match status" value="1"/>
</dbReference>
<evidence type="ECO:0000313" key="2">
    <source>
        <dbReference type="EMBL" id="MBE9221587.1"/>
    </source>
</evidence>
<proteinExistence type="predicted"/>
<organism evidence="2 3">
    <name type="scientific">Cyanobacterium stanieri LEGE 03274</name>
    <dbReference type="NCBI Taxonomy" id="1828756"/>
    <lineage>
        <taxon>Bacteria</taxon>
        <taxon>Bacillati</taxon>
        <taxon>Cyanobacteriota</taxon>
        <taxon>Cyanophyceae</taxon>
        <taxon>Oscillatoriophycideae</taxon>
        <taxon>Chroococcales</taxon>
        <taxon>Geminocystaceae</taxon>
        <taxon>Cyanobacterium</taxon>
    </lineage>
</organism>
<dbReference type="InterPro" id="IPR047140">
    <property type="entry name" value="LabA"/>
</dbReference>
<evidence type="ECO:0000313" key="3">
    <source>
        <dbReference type="Proteomes" id="UP000654604"/>
    </source>
</evidence>
<keyword evidence="3" id="KW-1185">Reference proteome</keyword>
<dbReference type="PANTHER" id="PTHR35458:SF8">
    <property type="entry name" value="SLR0650 PROTEIN"/>
    <property type="match status" value="1"/>
</dbReference>
<dbReference type="PANTHER" id="PTHR35458">
    <property type="entry name" value="SLR0755 PROTEIN"/>
    <property type="match status" value="1"/>
</dbReference>
<comment type="caution">
    <text evidence="2">The sequence shown here is derived from an EMBL/GenBank/DDBJ whole genome shotgun (WGS) entry which is preliminary data.</text>
</comment>